<proteinExistence type="predicted"/>
<feature type="chain" id="PRO_5015495157" evidence="2">
    <location>
        <begin position="25"/>
        <end position="253"/>
    </location>
</feature>
<organism evidence="3 4">
    <name type="scientific">Pomacea canaliculata</name>
    <name type="common">Golden apple snail</name>
    <dbReference type="NCBI Taxonomy" id="400727"/>
    <lineage>
        <taxon>Eukaryota</taxon>
        <taxon>Metazoa</taxon>
        <taxon>Spiralia</taxon>
        <taxon>Lophotrochozoa</taxon>
        <taxon>Mollusca</taxon>
        <taxon>Gastropoda</taxon>
        <taxon>Caenogastropoda</taxon>
        <taxon>Architaenioglossa</taxon>
        <taxon>Ampullarioidea</taxon>
        <taxon>Ampullariidae</taxon>
        <taxon>Pomacea</taxon>
    </lineage>
</organism>
<feature type="region of interest" description="Disordered" evidence="1">
    <location>
        <begin position="205"/>
        <end position="242"/>
    </location>
</feature>
<evidence type="ECO:0000256" key="1">
    <source>
        <dbReference type="SAM" id="MobiDB-lite"/>
    </source>
</evidence>
<feature type="signal peptide" evidence="2">
    <location>
        <begin position="1"/>
        <end position="24"/>
    </location>
</feature>
<dbReference type="EMBL" id="PZQS01000012">
    <property type="protein sequence ID" value="PVD20347.1"/>
    <property type="molecule type" value="Genomic_DNA"/>
</dbReference>
<sequence>MIARPLCLSLVALVLLTWTPIVGCEPANVAAVNNPTSAGGREHPPSDLSDVANNGIRERRGLPQEDISDDSEEEEDDEAVRDEHDVLAGFPLDDLDDDGLQALLDIDDEIFYDQAGEHVTKKMLLEDRKVNRGSSLGAPGALSRRKRIAPLVARAALIGARALFRSFARSGVTRSGARVTRHYNGRGNYGDAVRHFQNLRPNNVRSFQSGRISGQTGTIGNHRVTVRNGSSSGRPTLEVRSHNGQVVRKFRFN</sequence>
<accession>A0A2T7NGP0</accession>
<protein>
    <submittedName>
        <fullName evidence="3">Uncharacterized protein</fullName>
    </submittedName>
</protein>
<dbReference type="OrthoDB" id="6132310at2759"/>
<dbReference type="AlphaFoldDB" id="A0A2T7NGP0"/>
<evidence type="ECO:0000313" key="4">
    <source>
        <dbReference type="Proteomes" id="UP000245119"/>
    </source>
</evidence>
<evidence type="ECO:0000313" key="3">
    <source>
        <dbReference type="EMBL" id="PVD20347.1"/>
    </source>
</evidence>
<feature type="compositionally biased region" description="Acidic residues" evidence="1">
    <location>
        <begin position="66"/>
        <end position="80"/>
    </location>
</feature>
<gene>
    <name evidence="3" type="ORF">C0Q70_18501</name>
</gene>
<feature type="compositionally biased region" description="Polar residues" evidence="1">
    <location>
        <begin position="205"/>
        <end position="219"/>
    </location>
</feature>
<evidence type="ECO:0000256" key="2">
    <source>
        <dbReference type="SAM" id="SignalP"/>
    </source>
</evidence>
<feature type="region of interest" description="Disordered" evidence="1">
    <location>
        <begin position="35"/>
        <end position="80"/>
    </location>
</feature>
<comment type="caution">
    <text evidence="3">The sequence shown here is derived from an EMBL/GenBank/DDBJ whole genome shotgun (WGS) entry which is preliminary data.</text>
</comment>
<reference evidence="3 4" key="1">
    <citation type="submission" date="2018-04" db="EMBL/GenBank/DDBJ databases">
        <title>The genome of golden apple snail Pomacea canaliculata provides insight into stress tolerance and invasive adaptation.</title>
        <authorList>
            <person name="Liu C."/>
            <person name="Liu B."/>
            <person name="Ren Y."/>
            <person name="Zhang Y."/>
            <person name="Wang H."/>
            <person name="Li S."/>
            <person name="Jiang F."/>
            <person name="Yin L."/>
            <person name="Zhang G."/>
            <person name="Qian W."/>
            <person name="Fan W."/>
        </authorList>
    </citation>
    <scope>NUCLEOTIDE SEQUENCE [LARGE SCALE GENOMIC DNA]</scope>
    <source>
        <strain evidence="3">SZHN2017</strain>
        <tissue evidence="3">Muscle</tissue>
    </source>
</reference>
<keyword evidence="4" id="KW-1185">Reference proteome</keyword>
<keyword evidence="2" id="KW-0732">Signal</keyword>
<dbReference type="Proteomes" id="UP000245119">
    <property type="component" value="Linkage Group LG12"/>
</dbReference>
<name>A0A2T7NGP0_POMCA</name>